<dbReference type="OrthoDB" id="9984385at2759"/>
<dbReference type="Proteomes" id="UP000515135">
    <property type="component" value="Unplaced"/>
</dbReference>
<evidence type="ECO:0000256" key="3">
    <source>
        <dbReference type="SAM" id="SignalP"/>
    </source>
</evidence>
<feature type="compositionally biased region" description="Polar residues" evidence="1">
    <location>
        <begin position="244"/>
        <end position="256"/>
    </location>
</feature>
<keyword evidence="2" id="KW-0472">Membrane</keyword>
<feature type="chain" id="PRO_5027818269" evidence="3">
    <location>
        <begin position="23"/>
        <end position="280"/>
    </location>
</feature>
<feature type="compositionally biased region" description="Basic and acidic residues" evidence="1">
    <location>
        <begin position="258"/>
        <end position="269"/>
    </location>
</feature>
<gene>
    <name evidence="5" type="primary">LOC109463870</name>
</gene>
<evidence type="ECO:0000313" key="4">
    <source>
        <dbReference type="Proteomes" id="UP000515135"/>
    </source>
</evidence>
<name>A0A6P4Y146_BRABE</name>
<keyword evidence="2" id="KW-1133">Transmembrane helix</keyword>
<feature type="region of interest" description="Disordered" evidence="1">
    <location>
        <begin position="226"/>
        <end position="269"/>
    </location>
</feature>
<dbReference type="RefSeq" id="XP_019616299.1">
    <property type="nucleotide sequence ID" value="XM_019760740.1"/>
</dbReference>
<organism evidence="4 5">
    <name type="scientific">Branchiostoma belcheri</name>
    <name type="common">Amphioxus</name>
    <dbReference type="NCBI Taxonomy" id="7741"/>
    <lineage>
        <taxon>Eukaryota</taxon>
        <taxon>Metazoa</taxon>
        <taxon>Chordata</taxon>
        <taxon>Cephalochordata</taxon>
        <taxon>Leptocardii</taxon>
        <taxon>Amphioxiformes</taxon>
        <taxon>Branchiostomatidae</taxon>
        <taxon>Branchiostoma</taxon>
    </lineage>
</organism>
<keyword evidence="3" id="KW-0732">Signal</keyword>
<keyword evidence="2" id="KW-0812">Transmembrane</keyword>
<dbReference type="GeneID" id="109463870"/>
<reference evidence="5" key="1">
    <citation type="submission" date="2025-08" db="UniProtKB">
        <authorList>
            <consortium name="RefSeq"/>
        </authorList>
    </citation>
    <scope>IDENTIFICATION</scope>
    <source>
        <tissue evidence="5">Gonad</tissue>
    </source>
</reference>
<keyword evidence="4" id="KW-1185">Reference proteome</keyword>
<protein>
    <submittedName>
        <fullName evidence="5">Uncharacterized protein LOC109463870</fullName>
    </submittedName>
</protein>
<evidence type="ECO:0000256" key="2">
    <source>
        <dbReference type="SAM" id="Phobius"/>
    </source>
</evidence>
<evidence type="ECO:0000256" key="1">
    <source>
        <dbReference type="SAM" id="MobiDB-lite"/>
    </source>
</evidence>
<proteinExistence type="predicted"/>
<evidence type="ECO:0000313" key="5">
    <source>
        <dbReference type="RefSeq" id="XP_019616299.1"/>
    </source>
</evidence>
<sequence length="280" mass="30490">MGTKFVFVLCTLQIWATIFTSARPAPRSVNDVTFPSTPHHVTGNHLPINGVQTAGVPGKGTSTPLATTPPNHKSTYKTVPTIPTTSVSGFSNSVGRSTKLYTTLERFTLPISNVTAKVTAMTPRITSPKGNCSNATECRQDQNKGPSNYSTVLAVTAITSIIMGIVLGTGAWHLRQRLLLSRARKRMEERRSQIVYNSNPAYHQSCLASNDKLYSTILNLNDYSPRPVSKLSNGNGQKDDGKKVTTTSFTSPQCDVTTKGDKRTNAKERFGNPLNVLKLY</sequence>
<accession>A0A6P4Y146</accession>
<feature type="signal peptide" evidence="3">
    <location>
        <begin position="1"/>
        <end position="22"/>
    </location>
</feature>
<dbReference type="KEGG" id="bbel:109463870"/>
<feature type="transmembrane region" description="Helical" evidence="2">
    <location>
        <begin position="152"/>
        <end position="174"/>
    </location>
</feature>
<dbReference type="AlphaFoldDB" id="A0A6P4Y146"/>